<sequence>MTHGIYLFDIGRRIYQVFFDDYNYYKEIPLVPYLQDVLCKMNVPAPKQVPCGNGFCESILCGHLSNGYLRCQYLAGCILDQCYYWRHSSRKWSVGVTYCEIINSTMLMIYNETIQEEIYKIFGDFEYWTGLWSNLYANPVWTWSGTNLTLVETNYTNWSDGQPDTDNGNNLCISDTNSSELTQHWKVLPCTNAETQRVFMCTRAPSLPYDSKPEKHGKPLVFIL</sequence>
<evidence type="ECO:0000313" key="2">
    <source>
        <dbReference type="Proteomes" id="UP000887540"/>
    </source>
</evidence>
<organism evidence="2 3">
    <name type="scientific">Acrobeloides nanus</name>
    <dbReference type="NCBI Taxonomy" id="290746"/>
    <lineage>
        <taxon>Eukaryota</taxon>
        <taxon>Metazoa</taxon>
        <taxon>Ecdysozoa</taxon>
        <taxon>Nematoda</taxon>
        <taxon>Chromadorea</taxon>
        <taxon>Rhabditida</taxon>
        <taxon>Tylenchina</taxon>
        <taxon>Cephalobomorpha</taxon>
        <taxon>Cephaloboidea</taxon>
        <taxon>Cephalobidae</taxon>
        <taxon>Acrobeloides</taxon>
    </lineage>
</organism>
<accession>A0A914EG61</accession>
<dbReference type="Proteomes" id="UP000887540">
    <property type="component" value="Unplaced"/>
</dbReference>
<proteinExistence type="predicted"/>
<dbReference type="InterPro" id="IPR001304">
    <property type="entry name" value="C-type_lectin-like"/>
</dbReference>
<dbReference type="SUPFAM" id="SSF56436">
    <property type="entry name" value="C-type lectin-like"/>
    <property type="match status" value="1"/>
</dbReference>
<reference evidence="3" key="1">
    <citation type="submission" date="2022-11" db="UniProtKB">
        <authorList>
            <consortium name="WormBaseParasite"/>
        </authorList>
    </citation>
    <scope>IDENTIFICATION</scope>
</reference>
<dbReference type="InterPro" id="IPR016186">
    <property type="entry name" value="C-type_lectin-like/link_sf"/>
</dbReference>
<evidence type="ECO:0000259" key="1">
    <source>
        <dbReference type="PROSITE" id="PS50041"/>
    </source>
</evidence>
<evidence type="ECO:0000313" key="3">
    <source>
        <dbReference type="WBParaSite" id="ACRNAN_scaffold7530.g31983.t1"/>
    </source>
</evidence>
<dbReference type="InterPro" id="IPR016187">
    <property type="entry name" value="CTDL_fold"/>
</dbReference>
<dbReference type="PROSITE" id="PS50041">
    <property type="entry name" value="C_TYPE_LECTIN_2"/>
    <property type="match status" value="1"/>
</dbReference>
<name>A0A914EG61_9BILA</name>
<keyword evidence="2" id="KW-1185">Reference proteome</keyword>
<dbReference type="AlphaFoldDB" id="A0A914EG61"/>
<feature type="domain" description="C-type lectin" evidence="1">
    <location>
        <begin position="78"/>
        <end position="190"/>
    </location>
</feature>
<dbReference type="SMART" id="SM00034">
    <property type="entry name" value="CLECT"/>
    <property type="match status" value="1"/>
</dbReference>
<dbReference type="CDD" id="cd00037">
    <property type="entry name" value="CLECT"/>
    <property type="match status" value="1"/>
</dbReference>
<dbReference type="Gene3D" id="3.10.100.10">
    <property type="entry name" value="Mannose-Binding Protein A, subunit A"/>
    <property type="match status" value="1"/>
</dbReference>
<protein>
    <submittedName>
        <fullName evidence="3">C-type lectin domain-containing protein</fullName>
    </submittedName>
</protein>
<dbReference type="WBParaSite" id="ACRNAN_scaffold7530.g31983.t1">
    <property type="protein sequence ID" value="ACRNAN_scaffold7530.g31983.t1"/>
    <property type="gene ID" value="ACRNAN_scaffold7530.g31983"/>
</dbReference>